<dbReference type="Proteomes" id="UP000245959">
    <property type="component" value="Unassembled WGS sequence"/>
</dbReference>
<organism evidence="1 2">
    <name type="scientific">Victivallis vadensis</name>
    <dbReference type="NCBI Taxonomy" id="172901"/>
    <lineage>
        <taxon>Bacteria</taxon>
        <taxon>Pseudomonadati</taxon>
        <taxon>Lentisphaerota</taxon>
        <taxon>Lentisphaeria</taxon>
        <taxon>Victivallales</taxon>
        <taxon>Victivallaceae</taxon>
        <taxon>Victivallis</taxon>
    </lineage>
</organism>
<reference evidence="1 2" key="1">
    <citation type="submission" date="2018-04" db="EMBL/GenBank/DDBJ databases">
        <title>Genomic Encyclopedia of Type Strains, Phase IV (KMG-IV): sequencing the most valuable type-strain genomes for metagenomic binning, comparative biology and taxonomic classification.</title>
        <authorList>
            <person name="Goeker M."/>
        </authorList>
    </citation>
    <scope>NUCLEOTIDE SEQUENCE [LARGE SCALE GENOMIC DNA]</scope>
    <source>
        <strain evidence="1 2">DSM 14823</strain>
    </source>
</reference>
<keyword evidence="2" id="KW-1185">Reference proteome</keyword>
<comment type="caution">
    <text evidence="1">The sequence shown here is derived from an EMBL/GenBank/DDBJ whole genome shotgun (WGS) entry which is preliminary data.</text>
</comment>
<accession>A0A2U1AUR0</accession>
<proteinExistence type="predicted"/>
<name>A0A2U1AUR0_9BACT</name>
<dbReference type="AlphaFoldDB" id="A0A2U1AUR0"/>
<dbReference type="EMBL" id="QEKH01000018">
    <property type="protein sequence ID" value="PVY40091.1"/>
    <property type="molecule type" value="Genomic_DNA"/>
</dbReference>
<sequence length="45" mass="5170">MCMEPGGCCGGCDKCRCCRWEGEPVVLDSFVWPPWEEEPEKEEEC</sequence>
<protein>
    <submittedName>
        <fullName evidence="1">Uncharacterized protein</fullName>
    </submittedName>
</protein>
<gene>
    <name evidence="1" type="ORF">C8D82_11892</name>
</gene>
<evidence type="ECO:0000313" key="2">
    <source>
        <dbReference type="Proteomes" id="UP000245959"/>
    </source>
</evidence>
<dbReference type="RefSeq" id="WP_187144148.1">
    <property type="nucleotide sequence ID" value="NZ_CALXNT010000120.1"/>
</dbReference>
<evidence type="ECO:0000313" key="1">
    <source>
        <dbReference type="EMBL" id="PVY40091.1"/>
    </source>
</evidence>